<sequence>MSTRVERALPDGEERVRADARMRALLAGPAPGPIAERLALLHFTGRRTGRLYTVPAGIHRLTATPENGLGASPVPPLVVATGSPWRHNFTGGAGGELTWRGRRTPARFTLVTDLERTARGYLMLYQRYGDAAGRRLGIAVTGEDAPGLAEFTEAVDRCGLALVEVGLAPDAGSGAAAGTPDAQDRVAALPPVGATDTDTADERTSQ</sequence>
<gene>
    <name evidence="2" type="ORF">NBG84_02700</name>
</gene>
<accession>A0ABT0UF56</accession>
<dbReference type="InterPro" id="IPR012349">
    <property type="entry name" value="Split_barrel_FMN-bd"/>
</dbReference>
<evidence type="ECO:0000256" key="1">
    <source>
        <dbReference type="SAM" id="MobiDB-lite"/>
    </source>
</evidence>
<dbReference type="RefSeq" id="WP_250917584.1">
    <property type="nucleotide sequence ID" value="NZ_JAMQAW010000002.1"/>
</dbReference>
<dbReference type="Proteomes" id="UP001431429">
    <property type="component" value="Unassembled WGS sequence"/>
</dbReference>
<dbReference type="EMBL" id="JAMQAW010000002">
    <property type="protein sequence ID" value="MCM2387232.1"/>
    <property type="molecule type" value="Genomic_DNA"/>
</dbReference>
<reference evidence="2" key="1">
    <citation type="submission" date="2022-06" db="EMBL/GenBank/DDBJ databases">
        <title>Genome public.</title>
        <authorList>
            <person name="Sun Q."/>
        </authorList>
    </citation>
    <scope>NUCLEOTIDE SEQUENCE</scope>
    <source>
        <strain evidence="2">CWNU-1</strain>
    </source>
</reference>
<feature type="region of interest" description="Disordered" evidence="1">
    <location>
        <begin position="171"/>
        <end position="206"/>
    </location>
</feature>
<evidence type="ECO:0000313" key="2">
    <source>
        <dbReference type="EMBL" id="MCM2387232.1"/>
    </source>
</evidence>
<proteinExistence type="predicted"/>
<dbReference type="Gene3D" id="2.30.110.10">
    <property type="entry name" value="Electron Transport, Fmn-binding Protein, Chain A"/>
    <property type="match status" value="1"/>
</dbReference>
<dbReference type="PIRSF" id="PIRSF021513">
    <property type="entry name" value="GrhN_RubW_prd"/>
    <property type="match status" value="1"/>
</dbReference>
<protein>
    <submittedName>
        <fullName evidence="2">Uncharacterized protein</fullName>
    </submittedName>
</protein>
<dbReference type="InterPro" id="IPR016791">
    <property type="entry name" value="Polyketide_synth_GrhN/RubW_prd"/>
</dbReference>
<organism evidence="2 3">
    <name type="scientific">Streptomyces albipurpureus</name>
    <dbReference type="NCBI Taxonomy" id="2897419"/>
    <lineage>
        <taxon>Bacteria</taxon>
        <taxon>Bacillati</taxon>
        <taxon>Actinomycetota</taxon>
        <taxon>Actinomycetes</taxon>
        <taxon>Kitasatosporales</taxon>
        <taxon>Streptomycetaceae</taxon>
        <taxon>Streptomyces</taxon>
    </lineage>
</organism>
<evidence type="ECO:0000313" key="3">
    <source>
        <dbReference type="Proteomes" id="UP001431429"/>
    </source>
</evidence>
<comment type="caution">
    <text evidence="2">The sequence shown here is derived from an EMBL/GenBank/DDBJ whole genome shotgun (WGS) entry which is preliminary data.</text>
</comment>
<keyword evidence="3" id="KW-1185">Reference proteome</keyword>
<name>A0ABT0UF56_9ACTN</name>